<reference evidence="1" key="1">
    <citation type="submission" date="2019-05" db="EMBL/GenBank/DDBJ databases">
        <title>Another draft genome of Portunus trituberculatus and its Hox gene families provides insights of decapod evolution.</title>
        <authorList>
            <person name="Jeong J.-H."/>
            <person name="Song I."/>
            <person name="Kim S."/>
            <person name="Choi T."/>
            <person name="Kim D."/>
            <person name="Ryu S."/>
            <person name="Kim W."/>
        </authorList>
    </citation>
    <scope>NUCLEOTIDE SEQUENCE [LARGE SCALE GENOMIC DNA]</scope>
    <source>
        <tissue evidence="1">Muscle</tissue>
    </source>
</reference>
<dbReference type="AlphaFoldDB" id="A0A5B7EI63"/>
<evidence type="ECO:0000313" key="1">
    <source>
        <dbReference type="EMBL" id="MPC34081.1"/>
    </source>
</evidence>
<accession>A0A5B7EI63</accession>
<gene>
    <name evidence="1" type="ORF">E2C01_027456</name>
</gene>
<name>A0A5B7EI63_PORTR</name>
<proteinExistence type="predicted"/>
<protein>
    <submittedName>
        <fullName evidence="1">Uncharacterized protein</fullName>
    </submittedName>
</protein>
<evidence type="ECO:0000313" key="2">
    <source>
        <dbReference type="Proteomes" id="UP000324222"/>
    </source>
</evidence>
<dbReference type="Proteomes" id="UP000324222">
    <property type="component" value="Unassembled WGS sequence"/>
</dbReference>
<keyword evidence="2" id="KW-1185">Reference proteome</keyword>
<organism evidence="1 2">
    <name type="scientific">Portunus trituberculatus</name>
    <name type="common">Swimming crab</name>
    <name type="synonym">Neptunus trituberculatus</name>
    <dbReference type="NCBI Taxonomy" id="210409"/>
    <lineage>
        <taxon>Eukaryota</taxon>
        <taxon>Metazoa</taxon>
        <taxon>Ecdysozoa</taxon>
        <taxon>Arthropoda</taxon>
        <taxon>Crustacea</taxon>
        <taxon>Multicrustacea</taxon>
        <taxon>Malacostraca</taxon>
        <taxon>Eumalacostraca</taxon>
        <taxon>Eucarida</taxon>
        <taxon>Decapoda</taxon>
        <taxon>Pleocyemata</taxon>
        <taxon>Brachyura</taxon>
        <taxon>Eubrachyura</taxon>
        <taxon>Portunoidea</taxon>
        <taxon>Portunidae</taxon>
        <taxon>Portuninae</taxon>
        <taxon>Portunus</taxon>
    </lineage>
</organism>
<sequence length="162" mass="17451">MALRTVSSSPRNFMDTTGFRFSSSSYTNGMPVGRFRPMMASSDMAATKCCVYFTAPFNGFQCDLSKVLSFNTTHLLFTVFLGSLGLVEASKATIVTLIETPGLLNGDVLLVDLLQNGLKSLVGPGQYRGVGKVKLEASILQCLPSSMSLLHTCRQNHPLSCA</sequence>
<comment type="caution">
    <text evidence="1">The sequence shown here is derived from an EMBL/GenBank/DDBJ whole genome shotgun (WGS) entry which is preliminary data.</text>
</comment>
<dbReference type="EMBL" id="VSRR010002977">
    <property type="protein sequence ID" value="MPC34081.1"/>
    <property type="molecule type" value="Genomic_DNA"/>
</dbReference>